<dbReference type="PRINTS" id="PR00958">
    <property type="entry name" value="HOMSERKINASE"/>
</dbReference>
<proteinExistence type="inferred from homology"/>
<feature type="domain" description="GHMP kinase C-terminal" evidence="15">
    <location>
        <begin position="193"/>
        <end position="267"/>
    </location>
</feature>
<dbReference type="InterPro" id="IPR036554">
    <property type="entry name" value="GHMP_kinase_C_sf"/>
</dbReference>
<dbReference type="SUPFAM" id="SSF55060">
    <property type="entry name" value="GHMP Kinase, C-terminal domain"/>
    <property type="match status" value="1"/>
</dbReference>
<evidence type="ECO:0000256" key="6">
    <source>
        <dbReference type="ARBA" id="ARBA00022679"/>
    </source>
</evidence>
<keyword evidence="5 13" id="KW-0028">Amino-acid biosynthesis</keyword>
<evidence type="ECO:0000256" key="11">
    <source>
        <dbReference type="ARBA" id="ARBA00049375"/>
    </source>
</evidence>
<dbReference type="EC" id="2.7.1.39" evidence="3 13"/>
<comment type="pathway">
    <text evidence="1 13">Amino-acid biosynthesis; L-threonine biosynthesis; L-threonine from L-aspartate: step 4/5.</text>
</comment>
<dbReference type="PIRSF" id="PIRSF000676">
    <property type="entry name" value="Homoser_kin"/>
    <property type="match status" value="1"/>
</dbReference>
<dbReference type="SUPFAM" id="SSF54211">
    <property type="entry name" value="Ribosomal protein S5 domain 2-like"/>
    <property type="match status" value="1"/>
</dbReference>
<dbReference type="HAMAP" id="MF_00384">
    <property type="entry name" value="Homoser_kinase"/>
    <property type="match status" value="1"/>
</dbReference>
<protein>
    <recommendedName>
        <fullName evidence="4 13">Homoserine kinase</fullName>
        <shortName evidence="13">HK</shortName>
        <shortName evidence="13">HSK</shortName>
        <ecNumber evidence="3 13">2.7.1.39</ecNumber>
    </recommendedName>
</protein>
<feature type="domain" description="GHMP kinase N-terminal" evidence="14">
    <location>
        <begin position="57"/>
        <end position="131"/>
    </location>
</feature>
<keyword evidence="7 13" id="KW-0791">Threonine biosynthesis</keyword>
<dbReference type="Pfam" id="PF08544">
    <property type="entry name" value="GHMP_kinases_C"/>
    <property type="match status" value="1"/>
</dbReference>
<evidence type="ECO:0000256" key="5">
    <source>
        <dbReference type="ARBA" id="ARBA00022605"/>
    </source>
</evidence>
<dbReference type="PANTHER" id="PTHR20861">
    <property type="entry name" value="HOMOSERINE/4-DIPHOSPHOCYTIDYL-2-C-METHYL-D-ERYTHRITOL KINASE"/>
    <property type="match status" value="1"/>
</dbReference>
<evidence type="ECO:0000256" key="3">
    <source>
        <dbReference type="ARBA" id="ARBA00012078"/>
    </source>
</evidence>
<comment type="subcellular location">
    <subcellularLocation>
        <location evidence="13">Cytoplasm</location>
    </subcellularLocation>
</comment>
<dbReference type="Pfam" id="PF00288">
    <property type="entry name" value="GHMP_kinases_N"/>
    <property type="match status" value="1"/>
</dbReference>
<sequence length="288" mass="31372">MRIIIPATTANLGPGFDSLGLALDRYLTVSIGEKIENWYVDHRMGYFIPHDQRNMLVQTALKVNPNLTPHRLRVKSEIPIAHGLGSSSTAIVAGIVLANILGEMHLSDDDILQLAAQMEGHPDNVAPAILGDLTVSAMDQTKVATVKLTFPDVSLVAYIPKYNLATIEARKVLPQNLTYSKAVLAGSIGNALVAALALGDIKKAGQLMEQDQYHEPYREKLVPHLTTLRQIGHQIGAYATYLSGAGPTVMTVLAQDKVKAFIEAGRKQGLTDDYQVLKVDRQGYQILK</sequence>
<organism evidence="16 17">
    <name type="scientific">Ligilactobacillus ruminis</name>
    <dbReference type="NCBI Taxonomy" id="1623"/>
    <lineage>
        <taxon>Bacteria</taxon>
        <taxon>Bacillati</taxon>
        <taxon>Bacillota</taxon>
        <taxon>Bacilli</taxon>
        <taxon>Lactobacillales</taxon>
        <taxon>Lactobacillaceae</taxon>
        <taxon>Ligilactobacillus</taxon>
    </lineage>
</organism>
<comment type="caution">
    <text evidence="16">The sequence shown here is derived from an EMBL/GenBank/DDBJ whole genome shotgun (WGS) entry which is preliminary data.</text>
</comment>
<evidence type="ECO:0000256" key="8">
    <source>
        <dbReference type="ARBA" id="ARBA00022741"/>
    </source>
</evidence>
<dbReference type="InterPro" id="IPR000870">
    <property type="entry name" value="Homoserine_kinase"/>
</dbReference>
<gene>
    <name evidence="13" type="primary">thrB</name>
    <name evidence="16" type="ORF">SAMN05216431_10135</name>
</gene>
<evidence type="ECO:0000256" key="12">
    <source>
        <dbReference type="ARBA" id="ARBA00049954"/>
    </source>
</evidence>
<reference evidence="16 17" key="1">
    <citation type="submission" date="2016-10" db="EMBL/GenBank/DDBJ databases">
        <authorList>
            <person name="Varghese N."/>
            <person name="Submissions S."/>
        </authorList>
    </citation>
    <scope>NUCLEOTIDE SEQUENCE [LARGE SCALE GENOMIC DNA]</scope>
    <source>
        <strain evidence="16 17">WC1T17</strain>
    </source>
</reference>
<name>A0ABY1A8U6_9LACO</name>
<evidence type="ECO:0000256" key="2">
    <source>
        <dbReference type="ARBA" id="ARBA00007370"/>
    </source>
</evidence>
<evidence type="ECO:0000256" key="4">
    <source>
        <dbReference type="ARBA" id="ARBA00017858"/>
    </source>
</evidence>
<dbReference type="Gene3D" id="3.30.70.890">
    <property type="entry name" value="GHMP kinase, C-terminal domain"/>
    <property type="match status" value="1"/>
</dbReference>
<dbReference type="GO" id="GO:0016301">
    <property type="term" value="F:kinase activity"/>
    <property type="evidence" value="ECO:0007669"/>
    <property type="project" value="UniProtKB-KW"/>
</dbReference>
<dbReference type="InterPro" id="IPR006204">
    <property type="entry name" value="GHMP_kinase_N_dom"/>
</dbReference>
<dbReference type="InterPro" id="IPR013750">
    <property type="entry name" value="GHMP_kinase_C_dom"/>
</dbReference>
<comment type="similarity">
    <text evidence="2 13">Belongs to the GHMP kinase family. Homoserine kinase subfamily.</text>
</comment>
<evidence type="ECO:0000313" key="17">
    <source>
        <dbReference type="Proteomes" id="UP000182089"/>
    </source>
</evidence>
<comment type="function">
    <text evidence="12 13">Catalyzes the ATP-dependent phosphorylation of L-homoserine to L-homoserine phosphate.</text>
</comment>
<dbReference type="Gene3D" id="3.30.230.10">
    <property type="match status" value="1"/>
</dbReference>
<dbReference type="InterPro" id="IPR020568">
    <property type="entry name" value="Ribosomal_Su5_D2-typ_SF"/>
</dbReference>
<keyword evidence="9 13" id="KW-0418">Kinase</keyword>
<feature type="binding site" evidence="13">
    <location>
        <begin position="79"/>
        <end position="89"/>
    </location>
    <ligand>
        <name>ATP</name>
        <dbReference type="ChEBI" id="CHEBI:30616"/>
    </ligand>
</feature>
<dbReference type="PROSITE" id="PS00627">
    <property type="entry name" value="GHMP_KINASES_ATP"/>
    <property type="match status" value="1"/>
</dbReference>
<dbReference type="PANTHER" id="PTHR20861:SF1">
    <property type="entry name" value="HOMOSERINE KINASE"/>
    <property type="match status" value="1"/>
</dbReference>
<evidence type="ECO:0000256" key="10">
    <source>
        <dbReference type="ARBA" id="ARBA00022840"/>
    </source>
</evidence>
<accession>A0ABY1A8U6</accession>
<dbReference type="Proteomes" id="UP000182089">
    <property type="component" value="Unassembled WGS sequence"/>
</dbReference>
<evidence type="ECO:0000256" key="1">
    <source>
        <dbReference type="ARBA" id="ARBA00005015"/>
    </source>
</evidence>
<evidence type="ECO:0000259" key="14">
    <source>
        <dbReference type="Pfam" id="PF00288"/>
    </source>
</evidence>
<evidence type="ECO:0000256" key="9">
    <source>
        <dbReference type="ARBA" id="ARBA00022777"/>
    </source>
</evidence>
<dbReference type="InterPro" id="IPR014721">
    <property type="entry name" value="Ribsml_uS5_D2-typ_fold_subgr"/>
</dbReference>
<evidence type="ECO:0000259" key="15">
    <source>
        <dbReference type="Pfam" id="PF08544"/>
    </source>
</evidence>
<comment type="catalytic activity">
    <reaction evidence="11 13">
        <text>L-homoserine + ATP = O-phospho-L-homoserine + ADP + H(+)</text>
        <dbReference type="Rhea" id="RHEA:13985"/>
        <dbReference type="ChEBI" id="CHEBI:15378"/>
        <dbReference type="ChEBI" id="CHEBI:30616"/>
        <dbReference type="ChEBI" id="CHEBI:57476"/>
        <dbReference type="ChEBI" id="CHEBI:57590"/>
        <dbReference type="ChEBI" id="CHEBI:456216"/>
        <dbReference type="EC" id="2.7.1.39"/>
    </reaction>
</comment>
<evidence type="ECO:0000256" key="13">
    <source>
        <dbReference type="HAMAP-Rule" id="MF_00384"/>
    </source>
</evidence>
<dbReference type="EMBL" id="FOCC01000001">
    <property type="protein sequence ID" value="SEM30877.1"/>
    <property type="molecule type" value="Genomic_DNA"/>
</dbReference>
<evidence type="ECO:0000313" key="16">
    <source>
        <dbReference type="EMBL" id="SEM30877.1"/>
    </source>
</evidence>
<dbReference type="InterPro" id="IPR006203">
    <property type="entry name" value="GHMP_knse_ATP-bd_CS"/>
</dbReference>
<keyword evidence="10 13" id="KW-0067">ATP-binding</keyword>
<keyword evidence="8 13" id="KW-0547">Nucleotide-binding</keyword>
<keyword evidence="6 13" id="KW-0808">Transferase</keyword>
<evidence type="ECO:0000256" key="7">
    <source>
        <dbReference type="ARBA" id="ARBA00022697"/>
    </source>
</evidence>
<dbReference type="NCBIfam" id="TIGR00191">
    <property type="entry name" value="thrB"/>
    <property type="match status" value="1"/>
</dbReference>
<keyword evidence="13" id="KW-0963">Cytoplasm</keyword>